<evidence type="ECO:0000259" key="2">
    <source>
        <dbReference type="Pfam" id="PF09327"/>
    </source>
</evidence>
<proteinExistence type="predicted"/>
<dbReference type="InterPro" id="IPR015406">
    <property type="entry name" value="GpJ_CSF"/>
</dbReference>
<gene>
    <name evidence="3" type="ORF">H8L47_01310</name>
</gene>
<reference evidence="3 4" key="1">
    <citation type="submission" date="2020-08" db="EMBL/GenBank/DDBJ databases">
        <title>Novel species isolated from subtropical streams in China.</title>
        <authorList>
            <person name="Lu H."/>
        </authorList>
    </citation>
    <scope>NUCLEOTIDE SEQUENCE [LARGE SCALE GENOMIC DNA]</scope>
    <source>
        <strain evidence="3 4">NL8W</strain>
    </source>
</reference>
<comment type="caution">
    <text evidence="3">The sequence shown here is derived from an EMBL/GenBank/DDBJ whole genome shotgun (WGS) entry which is preliminary data.</text>
</comment>
<evidence type="ECO:0000313" key="4">
    <source>
        <dbReference type="Proteomes" id="UP000646911"/>
    </source>
</evidence>
<evidence type="ECO:0000256" key="1">
    <source>
        <dbReference type="SAM" id="MobiDB-lite"/>
    </source>
</evidence>
<accession>A0ABR6Z4F6</accession>
<dbReference type="Pfam" id="PF09327">
    <property type="entry name" value="Phage_Tail_Tip"/>
    <property type="match status" value="1"/>
</dbReference>
<keyword evidence="4" id="KW-1185">Reference proteome</keyword>
<feature type="domain" description="Tip attachment protein J central straight fiber" evidence="2">
    <location>
        <begin position="216"/>
        <end position="295"/>
    </location>
</feature>
<name>A0ABR6Z4F6_9BURK</name>
<evidence type="ECO:0000313" key="3">
    <source>
        <dbReference type="EMBL" id="MBC3906196.1"/>
    </source>
</evidence>
<dbReference type="Proteomes" id="UP000646911">
    <property type="component" value="Unassembled WGS sequence"/>
</dbReference>
<organism evidence="3 4">
    <name type="scientific">Undibacterium umbellatum</name>
    <dbReference type="NCBI Taxonomy" id="2762300"/>
    <lineage>
        <taxon>Bacteria</taxon>
        <taxon>Pseudomonadati</taxon>
        <taxon>Pseudomonadota</taxon>
        <taxon>Betaproteobacteria</taxon>
        <taxon>Burkholderiales</taxon>
        <taxon>Oxalobacteraceae</taxon>
        <taxon>Undibacterium</taxon>
    </lineage>
</organism>
<sequence>MATPIDSEKSAPSGEAPNLPSIPTVSEGSLVNAVNKIKEILETREGRRGSKYEKVVTWRDLWNVGLIAFDRGGNWIFNQADGAVQGTTIINGGQGMRTTLETQIRNSRAFKELFQRINSPESLAEFPDEVRAALSRDLADVAKEFGAAIREMDTIIQNQSRSFAMRLQEITASVDSAQSGVRTLAFASATKDDAQAGQITQVRARLDNFGGTGVTVEQKLVATADRINGLSGTYTVKIDANGKFAGFVLAVDAPVGQPAISQFLINADQLAFFAANGKVSPFGADANGIYMNGSVRINTGGGLTFEQLAYNASTPAITFIGAFASAPNGTKNNVYRNTTNGITYIHNGTGWQVYLEAGTRGTVTLYGTGLWNDGTASAVVQNATGKPDKVIGDTVTLSTSTSATTKYWTGVSWEPVGVVIDGNLLVDGTLSAAKLTAGTVVVPSTSSRVSIGPDASAPAPFNQSGWNVSRATGVGPAASIFNQGTGSGLYLFSQSSGDGLTAFSQSGYAGTFTSQGSSFSALWARNVYGGHAFRAYGGSNGGVTSSAVIGLSDGRCFYNEGGTFGPFTGAHDAVIPKDVDLDMVVGDIVVDYQLVERNGVSDTIFDVRLSDRPMQKTALGVLNTRANRFSIVPAAFIDRDALTVDADGNPPAPQAKESFTGYLLNYDLLTVNSVGEGQINVCGENGDIEAGDLIVTSSMRGKGMRQSDDILRSTSIAKAREAVKFSDPNQVKMIACIYLCG</sequence>
<dbReference type="EMBL" id="JACOFX010000001">
    <property type="protein sequence ID" value="MBC3906196.1"/>
    <property type="molecule type" value="Genomic_DNA"/>
</dbReference>
<dbReference type="RefSeq" id="WP_186951434.1">
    <property type="nucleotide sequence ID" value="NZ_JACOFX010000001.1"/>
</dbReference>
<feature type="region of interest" description="Disordered" evidence="1">
    <location>
        <begin position="1"/>
        <end position="25"/>
    </location>
</feature>
<protein>
    <submittedName>
        <fullName evidence="3">DUF1983 domain-containing protein</fullName>
    </submittedName>
</protein>